<proteinExistence type="predicted"/>
<name>X1S0E6_9ZZZZ</name>
<organism evidence="1">
    <name type="scientific">marine sediment metagenome</name>
    <dbReference type="NCBI Taxonomy" id="412755"/>
    <lineage>
        <taxon>unclassified sequences</taxon>
        <taxon>metagenomes</taxon>
        <taxon>ecological metagenomes</taxon>
    </lineage>
</organism>
<sequence length="150" mass="17654">MAIVRANVIARMRGAFRRGQSVGSFMRAMREKGLTYRRGDMLSDWRSVNELEKKTGAMRFVRKDYYPTKAVIAEVEWRLSQEYMYTIKVKSRLRPELPITERMVNIMADVPLTPVMVEQALIEKWKDYEKYTAEAIEEITPWSAVHKVME</sequence>
<protein>
    <submittedName>
        <fullName evidence="1">Uncharacterized protein</fullName>
    </submittedName>
</protein>
<evidence type="ECO:0000313" key="1">
    <source>
        <dbReference type="EMBL" id="GAI68930.1"/>
    </source>
</evidence>
<gene>
    <name evidence="1" type="ORF">S12H4_00443</name>
</gene>
<reference evidence="1" key="1">
    <citation type="journal article" date="2014" name="Front. Microbiol.">
        <title>High frequency of phylogenetically diverse reductive dehalogenase-homologous genes in deep subseafloor sedimentary metagenomes.</title>
        <authorList>
            <person name="Kawai M."/>
            <person name="Futagami T."/>
            <person name="Toyoda A."/>
            <person name="Takaki Y."/>
            <person name="Nishi S."/>
            <person name="Hori S."/>
            <person name="Arai W."/>
            <person name="Tsubouchi T."/>
            <person name="Morono Y."/>
            <person name="Uchiyama I."/>
            <person name="Ito T."/>
            <person name="Fujiyama A."/>
            <person name="Inagaki F."/>
            <person name="Takami H."/>
        </authorList>
    </citation>
    <scope>NUCLEOTIDE SEQUENCE</scope>
    <source>
        <strain evidence="1">Expedition CK06-06</strain>
    </source>
</reference>
<accession>X1S0E6</accession>
<comment type="caution">
    <text evidence="1">The sequence shown here is derived from an EMBL/GenBank/DDBJ whole genome shotgun (WGS) entry which is preliminary data.</text>
</comment>
<dbReference type="AlphaFoldDB" id="X1S0E6"/>
<dbReference type="EMBL" id="BARW01000048">
    <property type="protein sequence ID" value="GAI68930.1"/>
    <property type="molecule type" value="Genomic_DNA"/>
</dbReference>